<sequence>MIKVENLHKSYGDNEILKGIDLQIETGKIVVIIGPSGAGKSTFLRCLNYLEAPDMGRLRLGDLELDFSKIKKNQILQLRKKTSMVFQRFNLFKNKTALENVEEALIIVKKYSKSEAEKISKDRLINVGLKDKFDSYPSQLSGGQEQRVGIARAMALDPEVILFDEPTSALDPERVFEVLDVIKRLAKNQQTMVIVTHEMNFAREIADKVVFMEEGQIIQTGTPKEIFEDSTNERINQFLKKINVK</sequence>
<keyword evidence="6" id="KW-0472">Membrane</keyword>
<evidence type="ECO:0000256" key="4">
    <source>
        <dbReference type="ARBA" id="ARBA00022741"/>
    </source>
</evidence>
<evidence type="ECO:0000256" key="1">
    <source>
        <dbReference type="ARBA" id="ARBA00004202"/>
    </source>
</evidence>
<dbReference type="STRING" id="1121291.SAMN02745134_02185"/>
<keyword evidence="5 8" id="KW-0067">ATP-binding</keyword>
<dbReference type="InterPro" id="IPR003439">
    <property type="entry name" value="ABC_transporter-like_ATP-bd"/>
</dbReference>
<proteinExistence type="predicted"/>
<dbReference type="PANTHER" id="PTHR43166:SF35">
    <property type="entry name" value="L-CYSTINE IMPORT ATP-BINDING PROTEIN TCYN"/>
    <property type="match status" value="1"/>
</dbReference>
<organism evidence="8 9">
    <name type="scientific">Clostridium acidisoli DSM 12555</name>
    <dbReference type="NCBI Taxonomy" id="1121291"/>
    <lineage>
        <taxon>Bacteria</taxon>
        <taxon>Bacillati</taxon>
        <taxon>Bacillota</taxon>
        <taxon>Clostridia</taxon>
        <taxon>Eubacteriales</taxon>
        <taxon>Clostridiaceae</taxon>
        <taxon>Clostridium</taxon>
    </lineage>
</organism>
<dbReference type="RefSeq" id="WP_084116012.1">
    <property type="nucleotide sequence ID" value="NZ_FWXH01000007.1"/>
</dbReference>
<evidence type="ECO:0000256" key="5">
    <source>
        <dbReference type="ARBA" id="ARBA00022840"/>
    </source>
</evidence>
<dbReference type="PANTHER" id="PTHR43166">
    <property type="entry name" value="AMINO ACID IMPORT ATP-BINDING PROTEIN"/>
    <property type="match status" value="1"/>
</dbReference>
<evidence type="ECO:0000313" key="8">
    <source>
        <dbReference type="EMBL" id="SMC24512.1"/>
    </source>
</evidence>
<keyword evidence="4" id="KW-0547">Nucleotide-binding</keyword>
<dbReference type="InterPro" id="IPR003593">
    <property type="entry name" value="AAA+_ATPase"/>
</dbReference>
<accession>A0A1W1XKZ4</accession>
<protein>
    <submittedName>
        <fullName evidence="8">Amino acid ABC transporter ATP-binding protein, PAAT family (TC 3.A.1.3.-)</fullName>
    </submittedName>
</protein>
<dbReference type="InterPro" id="IPR027417">
    <property type="entry name" value="P-loop_NTPase"/>
</dbReference>
<dbReference type="EMBL" id="FWXH01000007">
    <property type="protein sequence ID" value="SMC24512.1"/>
    <property type="molecule type" value="Genomic_DNA"/>
</dbReference>
<dbReference type="InterPro" id="IPR050086">
    <property type="entry name" value="MetN_ABC_transporter-like"/>
</dbReference>
<dbReference type="Proteomes" id="UP000192468">
    <property type="component" value="Unassembled WGS sequence"/>
</dbReference>
<gene>
    <name evidence="8" type="ORF">SAMN02745134_02185</name>
</gene>
<evidence type="ECO:0000256" key="3">
    <source>
        <dbReference type="ARBA" id="ARBA00022475"/>
    </source>
</evidence>
<keyword evidence="3" id="KW-1003">Cell membrane</keyword>
<dbReference type="GO" id="GO:0005524">
    <property type="term" value="F:ATP binding"/>
    <property type="evidence" value="ECO:0007669"/>
    <property type="project" value="UniProtKB-KW"/>
</dbReference>
<dbReference type="GO" id="GO:0015424">
    <property type="term" value="F:ABC-type amino acid transporter activity"/>
    <property type="evidence" value="ECO:0007669"/>
    <property type="project" value="InterPro"/>
</dbReference>
<dbReference type="CDD" id="cd03262">
    <property type="entry name" value="ABC_HisP_GlnQ"/>
    <property type="match status" value="1"/>
</dbReference>
<dbReference type="GO" id="GO:0005886">
    <property type="term" value="C:plasma membrane"/>
    <property type="evidence" value="ECO:0007669"/>
    <property type="project" value="UniProtKB-SubCell"/>
</dbReference>
<keyword evidence="2" id="KW-0813">Transport</keyword>
<comment type="subcellular location">
    <subcellularLocation>
        <location evidence="1">Cell membrane</location>
        <topology evidence="1">Peripheral membrane protein</topology>
    </subcellularLocation>
</comment>
<dbReference type="AlphaFoldDB" id="A0A1W1XKZ4"/>
<dbReference type="OrthoDB" id="9804199at2"/>
<dbReference type="SUPFAM" id="SSF52540">
    <property type="entry name" value="P-loop containing nucleoside triphosphate hydrolases"/>
    <property type="match status" value="1"/>
</dbReference>
<evidence type="ECO:0000256" key="2">
    <source>
        <dbReference type="ARBA" id="ARBA00022448"/>
    </source>
</evidence>
<keyword evidence="9" id="KW-1185">Reference proteome</keyword>
<dbReference type="SMART" id="SM00382">
    <property type="entry name" value="AAA"/>
    <property type="match status" value="1"/>
</dbReference>
<evidence type="ECO:0000256" key="6">
    <source>
        <dbReference type="ARBA" id="ARBA00023136"/>
    </source>
</evidence>
<dbReference type="GO" id="GO:0016887">
    <property type="term" value="F:ATP hydrolysis activity"/>
    <property type="evidence" value="ECO:0007669"/>
    <property type="project" value="InterPro"/>
</dbReference>
<feature type="domain" description="ABC transporter" evidence="7">
    <location>
        <begin position="2"/>
        <end position="239"/>
    </location>
</feature>
<name>A0A1W1XKZ4_9CLOT</name>
<dbReference type="InterPro" id="IPR030679">
    <property type="entry name" value="ABC_ATPase_HisP-typ"/>
</dbReference>
<reference evidence="8 9" key="1">
    <citation type="submission" date="2017-04" db="EMBL/GenBank/DDBJ databases">
        <authorList>
            <person name="Afonso C.L."/>
            <person name="Miller P.J."/>
            <person name="Scott M.A."/>
            <person name="Spackman E."/>
            <person name="Goraichik I."/>
            <person name="Dimitrov K.M."/>
            <person name="Suarez D.L."/>
            <person name="Swayne D.E."/>
        </authorList>
    </citation>
    <scope>NUCLEOTIDE SEQUENCE [LARGE SCALE GENOMIC DNA]</scope>
    <source>
        <strain evidence="8 9">DSM 12555</strain>
    </source>
</reference>
<dbReference type="Pfam" id="PF00005">
    <property type="entry name" value="ABC_tran"/>
    <property type="match status" value="1"/>
</dbReference>
<dbReference type="PIRSF" id="PIRSF039085">
    <property type="entry name" value="ABC_ATPase_HisP"/>
    <property type="match status" value="1"/>
</dbReference>
<dbReference type="PROSITE" id="PS50893">
    <property type="entry name" value="ABC_TRANSPORTER_2"/>
    <property type="match status" value="1"/>
</dbReference>
<evidence type="ECO:0000313" key="9">
    <source>
        <dbReference type="Proteomes" id="UP000192468"/>
    </source>
</evidence>
<dbReference type="Gene3D" id="3.40.50.300">
    <property type="entry name" value="P-loop containing nucleotide triphosphate hydrolases"/>
    <property type="match status" value="1"/>
</dbReference>
<evidence type="ECO:0000259" key="7">
    <source>
        <dbReference type="PROSITE" id="PS50893"/>
    </source>
</evidence>